<dbReference type="InterPro" id="IPR010667">
    <property type="entry name" value="Phage_T4_Gp19"/>
</dbReference>
<dbReference type="Pfam" id="PF06841">
    <property type="entry name" value="Phage_T4_gp19"/>
    <property type="match status" value="1"/>
</dbReference>
<reference evidence="1 2" key="1">
    <citation type="submission" date="2018-12" db="EMBL/GenBank/DDBJ databases">
        <title>Draft Genome Sequence of Chryseobacterium arthrosphaerae strain ED882-96 Isolated from the Blood of a Patient with Liver Cirrhosis in Taiwan.</title>
        <authorList>
            <person name="Lin J.-N."/>
            <person name="Lai C.-H."/>
            <person name="Yang C.-H."/>
            <person name="Huang Y.-H."/>
        </authorList>
    </citation>
    <scope>NUCLEOTIDE SEQUENCE [LARGE SCALE GENOMIC DNA]</scope>
    <source>
        <strain evidence="1 2">ED882-96</strain>
    </source>
</reference>
<dbReference type="GO" id="GO:0005198">
    <property type="term" value="F:structural molecule activity"/>
    <property type="evidence" value="ECO:0007669"/>
    <property type="project" value="InterPro"/>
</dbReference>
<evidence type="ECO:0000313" key="2">
    <source>
        <dbReference type="Proteomes" id="UP000276953"/>
    </source>
</evidence>
<comment type="caution">
    <text evidence="1">The sequence shown here is derived from an EMBL/GenBank/DDBJ whole genome shotgun (WGS) entry which is preliminary data.</text>
</comment>
<dbReference type="EMBL" id="RYFC01000001">
    <property type="protein sequence ID" value="RTZ49440.1"/>
    <property type="molecule type" value="Genomic_DNA"/>
</dbReference>
<proteinExistence type="predicted"/>
<organism evidence="1 2">
    <name type="scientific">Chryseobacterium arthrosphaerae</name>
    <dbReference type="NCBI Taxonomy" id="651561"/>
    <lineage>
        <taxon>Bacteria</taxon>
        <taxon>Pseudomonadati</taxon>
        <taxon>Bacteroidota</taxon>
        <taxon>Flavobacteriia</taxon>
        <taxon>Flavobacteriales</taxon>
        <taxon>Weeksellaceae</taxon>
        <taxon>Chryseobacterium group</taxon>
        <taxon>Chryseobacterium</taxon>
    </lineage>
</organism>
<name>A0A3S0VJ30_9FLAO</name>
<protein>
    <submittedName>
        <fullName evidence="1">Uncharacterized protein</fullName>
    </submittedName>
</protein>
<dbReference type="Proteomes" id="UP000276953">
    <property type="component" value="Unassembled WGS sequence"/>
</dbReference>
<gene>
    <name evidence="1" type="ORF">EJ377_01960</name>
</gene>
<evidence type="ECO:0000313" key="1">
    <source>
        <dbReference type="EMBL" id="RTZ49440.1"/>
    </source>
</evidence>
<sequence>MKITNHGSIISSNQFLFIVNGISTTEGIDSRFQSISGLSTEIGTEDMRRRRKQIYPSASFETQYPNLVLKRGLIVSSGLISWCRNAMETSSLNPET</sequence>
<accession>A0A3S0VJ30</accession>
<dbReference type="AlphaFoldDB" id="A0A3S0VJ30"/>